<dbReference type="CDD" id="cd09019">
    <property type="entry name" value="galactose_mutarotase_like"/>
    <property type="match status" value="1"/>
</dbReference>
<keyword evidence="5" id="KW-1185">Reference proteome</keyword>
<dbReference type="GO" id="GO:0005975">
    <property type="term" value="P:carbohydrate metabolic process"/>
    <property type="evidence" value="ECO:0007669"/>
    <property type="project" value="InterPro"/>
</dbReference>
<keyword evidence="3" id="KW-0119">Carbohydrate metabolism</keyword>
<evidence type="ECO:0000256" key="3">
    <source>
        <dbReference type="ARBA" id="ARBA00023277"/>
    </source>
</evidence>
<dbReference type="OrthoDB" id="274691at2759"/>
<evidence type="ECO:0008006" key="7">
    <source>
        <dbReference type="Google" id="ProtNLM"/>
    </source>
</evidence>
<keyword evidence="2" id="KW-0413">Isomerase</keyword>
<dbReference type="PANTHER" id="PTHR10091:SF26">
    <property type="entry name" value="ALDOSE 1-EPIMERASE"/>
    <property type="match status" value="1"/>
</dbReference>
<name>A0A804RJF6_MAIZE</name>
<evidence type="ECO:0007829" key="6">
    <source>
        <dbReference type="PeptideAtlas" id="A0A804RJF6"/>
    </source>
</evidence>
<dbReference type="GO" id="GO:0016853">
    <property type="term" value="F:isomerase activity"/>
    <property type="evidence" value="ECO:0007669"/>
    <property type="project" value="UniProtKB-KW"/>
</dbReference>
<accession>A0A804RJF6</accession>
<dbReference type="AlphaFoldDB" id="A0A804RJF6"/>
<dbReference type="Gramene" id="Zm00001eb424010_T003">
    <property type="protein sequence ID" value="Zm00001eb424010_P003"/>
    <property type="gene ID" value="Zm00001eb424010"/>
</dbReference>
<evidence type="ECO:0000256" key="2">
    <source>
        <dbReference type="ARBA" id="ARBA00023235"/>
    </source>
</evidence>
<comment type="similarity">
    <text evidence="1">Belongs to the aldose epimerase family.</text>
</comment>
<dbReference type="PANTHER" id="PTHR10091">
    <property type="entry name" value="ALDOSE-1-EPIMERASE"/>
    <property type="match status" value="1"/>
</dbReference>
<dbReference type="Gene3D" id="2.70.98.10">
    <property type="match status" value="1"/>
</dbReference>
<proteinExistence type="evidence at protein level"/>
<evidence type="ECO:0000256" key="1">
    <source>
        <dbReference type="ARBA" id="ARBA00006206"/>
    </source>
</evidence>
<dbReference type="InterPro" id="IPR008183">
    <property type="entry name" value="Aldose_1/G6P_1-epimerase"/>
</dbReference>
<dbReference type="InterPro" id="IPR047215">
    <property type="entry name" value="Galactose_mutarotase-like"/>
</dbReference>
<reference evidence="5" key="1">
    <citation type="journal article" date="2009" name="Science">
        <title>The B73 maize genome: complexity, diversity, and dynamics.</title>
        <authorList>
            <person name="Schnable P.S."/>
            <person name="Ware D."/>
            <person name="Fulton R.S."/>
            <person name="Stein J.C."/>
            <person name="Wei F."/>
            <person name="Pasternak S."/>
            <person name="Liang C."/>
            <person name="Zhang J."/>
            <person name="Fulton L."/>
            <person name="Graves T.A."/>
            <person name="Minx P."/>
            <person name="Reily A.D."/>
            <person name="Courtney L."/>
            <person name="Kruchowski S.S."/>
            <person name="Tomlinson C."/>
            <person name="Strong C."/>
            <person name="Delehaunty K."/>
            <person name="Fronick C."/>
            <person name="Courtney B."/>
            <person name="Rock S.M."/>
            <person name="Belter E."/>
            <person name="Du F."/>
            <person name="Kim K."/>
            <person name="Abbott R.M."/>
            <person name="Cotton M."/>
            <person name="Levy A."/>
            <person name="Marchetto P."/>
            <person name="Ochoa K."/>
            <person name="Jackson S.M."/>
            <person name="Gillam B."/>
            <person name="Chen W."/>
            <person name="Yan L."/>
            <person name="Higginbotham J."/>
            <person name="Cardenas M."/>
            <person name="Waligorski J."/>
            <person name="Applebaum E."/>
            <person name="Phelps L."/>
            <person name="Falcone J."/>
            <person name="Kanchi K."/>
            <person name="Thane T."/>
            <person name="Scimone A."/>
            <person name="Thane N."/>
            <person name="Henke J."/>
            <person name="Wang T."/>
            <person name="Ruppert J."/>
            <person name="Shah N."/>
            <person name="Rotter K."/>
            <person name="Hodges J."/>
            <person name="Ingenthron E."/>
            <person name="Cordes M."/>
            <person name="Kohlberg S."/>
            <person name="Sgro J."/>
            <person name="Delgado B."/>
            <person name="Mead K."/>
            <person name="Chinwalla A."/>
            <person name="Leonard S."/>
            <person name="Crouse K."/>
            <person name="Collura K."/>
            <person name="Kudrna D."/>
            <person name="Currie J."/>
            <person name="He R."/>
            <person name="Angelova A."/>
            <person name="Rajasekar S."/>
            <person name="Mueller T."/>
            <person name="Lomeli R."/>
            <person name="Scara G."/>
            <person name="Ko A."/>
            <person name="Delaney K."/>
            <person name="Wissotski M."/>
            <person name="Lopez G."/>
            <person name="Campos D."/>
            <person name="Braidotti M."/>
            <person name="Ashley E."/>
            <person name="Golser W."/>
            <person name="Kim H."/>
            <person name="Lee S."/>
            <person name="Lin J."/>
            <person name="Dujmic Z."/>
            <person name="Kim W."/>
            <person name="Talag J."/>
            <person name="Zuccolo A."/>
            <person name="Fan C."/>
            <person name="Sebastian A."/>
            <person name="Kramer M."/>
            <person name="Spiegel L."/>
            <person name="Nascimento L."/>
            <person name="Zutavern T."/>
            <person name="Miller B."/>
            <person name="Ambroise C."/>
            <person name="Muller S."/>
            <person name="Spooner W."/>
            <person name="Narechania A."/>
            <person name="Ren L."/>
            <person name="Wei S."/>
            <person name="Kumari S."/>
            <person name="Faga B."/>
            <person name="Levy M.J."/>
            <person name="McMahan L."/>
            <person name="Van Buren P."/>
            <person name="Vaughn M.W."/>
            <person name="Ying K."/>
            <person name="Yeh C.-T."/>
            <person name="Emrich S.J."/>
            <person name="Jia Y."/>
            <person name="Kalyanaraman A."/>
            <person name="Hsia A.-P."/>
            <person name="Barbazuk W.B."/>
            <person name="Baucom R.S."/>
            <person name="Brutnell T.P."/>
            <person name="Carpita N.C."/>
            <person name="Chaparro C."/>
            <person name="Chia J.-M."/>
            <person name="Deragon J.-M."/>
            <person name="Estill J.C."/>
            <person name="Fu Y."/>
            <person name="Jeddeloh J.A."/>
            <person name="Han Y."/>
            <person name="Lee H."/>
            <person name="Li P."/>
            <person name="Lisch D.R."/>
            <person name="Liu S."/>
            <person name="Liu Z."/>
            <person name="Nagel D.H."/>
            <person name="McCann M.C."/>
            <person name="SanMiguel P."/>
            <person name="Myers A.M."/>
            <person name="Nettleton D."/>
            <person name="Nguyen J."/>
            <person name="Penning B.W."/>
            <person name="Ponnala L."/>
            <person name="Schneider K.L."/>
            <person name="Schwartz D.C."/>
            <person name="Sharma A."/>
            <person name="Soderlund C."/>
            <person name="Springer N.M."/>
            <person name="Sun Q."/>
            <person name="Wang H."/>
            <person name="Waterman M."/>
            <person name="Westerman R."/>
            <person name="Wolfgruber T.K."/>
            <person name="Yang L."/>
            <person name="Yu Y."/>
            <person name="Zhang L."/>
            <person name="Zhou S."/>
            <person name="Zhu Q."/>
            <person name="Bennetzen J.L."/>
            <person name="Dawe R.K."/>
            <person name="Jiang J."/>
            <person name="Jiang N."/>
            <person name="Presting G.G."/>
            <person name="Wessler S.R."/>
            <person name="Aluru S."/>
            <person name="Martienssen R.A."/>
            <person name="Clifton S.W."/>
            <person name="McCombie W.R."/>
            <person name="Wing R.A."/>
            <person name="Wilson R.K."/>
        </authorList>
    </citation>
    <scope>NUCLEOTIDE SEQUENCE [LARGE SCALE GENOMIC DNA]</scope>
    <source>
        <strain evidence="5">cv. B73</strain>
    </source>
</reference>
<keyword evidence="6" id="KW-1267">Proteomics identification</keyword>
<dbReference type="Proteomes" id="UP000007305">
    <property type="component" value="Chromosome 10"/>
</dbReference>
<gene>
    <name evidence="4" type="primary">LOC100191144</name>
</gene>
<dbReference type="SUPFAM" id="SSF74650">
    <property type="entry name" value="Galactose mutarotase-like"/>
    <property type="match status" value="1"/>
</dbReference>
<dbReference type="GO" id="GO:0030246">
    <property type="term" value="F:carbohydrate binding"/>
    <property type="evidence" value="ECO:0007669"/>
    <property type="project" value="InterPro"/>
</dbReference>
<organism evidence="4 5">
    <name type="scientific">Zea mays</name>
    <name type="common">Maize</name>
    <dbReference type="NCBI Taxonomy" id="4577"/>
    <lineage>
        <taxon>Eukaryota</taxon>
        <taxon>Viridiplantae</taxon>
        <taxon>Streptophyta</taxon>
        <taxon>Embryophyta</taxon>
        <taxon>Tracheophyta</taxon>
        <taxon>Spermatophyta</taxon>
        <taxon>Magnoliopsida</taxon>
        <taxon>Liliopsida</taxon>
        <taxon>Poales</taxon>
        <taxon>Poaceae</taxon>
        <taxon>PACMAD clade</taxon>
        <taxon>Panicoideae</taxon>
        <taxon>Andropogonodae</taxon>
        <taxon>Andropogoneae</taxon>
        <taxon>Tripsacinae</taxon>
        <taxon>Zea</taxon>
    </lineage>
</organism>
<reference evidence="4" key="3">
    <citation type="submission" date="2021-05" db="UniProtKB">
        <authorList>
            <consortium name="EnsemblPlants"/>
        </authorList>
    </citation>
    <scope>IDENTIFICATION</scope>
    <source>
        <strain evidence="4">cv. B73</strain>
    </source>
</reference>
<dbReference type="InterPro" id="IPR011013">
    <property type="entry name" value="Gal_mutarotase_sf_dom"/>
</dbReference>
<reference evidence="4" key="2">
    <citation type="submission" date="2019-07" db="EMBL/GenBank/DDBJ databases">
        <authorList>
            <person name="Seetharam A."/>
            <person name="Woodhouse M."/>
            <person name="Cannon E."/>
        </authorList>
    </citation>
    <scope>NUCLEOTIDE SEQUENCE [LARGE SCALE GENOMIC DNA]</scope>
    <source>
        <strain evidence="4">cv. B73</strain>
    </source>
</reference>
<dbReference type="InterPro" id="IPR014718">
    <property type="entry name" value="GH-type_carb-bd"/>
</dbReference>
<evidence type="ECO:0000313" key="5">
    <source>
        <dbReference type="Proteomes" id="UP000007305"/>
    </source>
</evidence>
<evidence type="ECO:0000313" key="4">
    <source>
        <dbReference type="EnsemblPlants" id="Zm00001eb424010_P003"/>
    </source>
</evidence>
<dbReference type="EnsemblPlants" id="Zm00001eb424010_T003">
    <property type="protein sequence ID" value="Zm00001eb424010_P003"/>
    <property type="gene ID" value="Zm00001eb424010"/>
</dbReference>
<dbReference type="Pfam" id="PF01263">
    <property type="entry name" value="Aldose_epim"/>
    <property type="match status" value="1"/>
</dbReference>
<sequence length="325" mass="35856">MQSYCHLTKLLSWLKATRLFLLCHILIPSLFLQLPLSMGRSDQNDTSYFGPITGRIAQRVARGRFVLDGKVYHMHRNDGRNTIHGGDRGFSRSIWTVKEYVAGGESPHMTFYYRSFDGEQGLPGNVDAYVTYRVSGAYTLGVHMNATALDRATPVGLLLHVYWNLGGEGSGDVLGHTLRIRASRHAVLDDELLPSSGRVEPVAGTPLDFRAPAAIGSRIRRVVVMGGRAVGYDTNYVVDGEGMRPVAQARDPASGRALELWANQPTLQLYTGNSLNRTAGKGGRVYDRCTGTTCSTSSPSRCVVVRFDEVCVIKHEEVMSCVRWF</sequence>
<protein>
    <recommendedName>
        <fullName evidence="7">Aldose 1-epimerase</fullName>
    </recommendedName>
</protein>